<dbReference type="OrthoDB" id="5572108at2759"/>
<comment type="similarity">
    <text evidence="1">Belongs to the actin family.</text>
</comment>
<dbReference type="EMBL" id="RWJN01000037">
    <property type="protein sequence ID" value="TCD69619.1"/>
    <property type="molecule type" value="Genomic_DNA"/>
</dbReference>
<feature type="compositionally biased region" description="Polar residues" evidence="2">
    <location>
        <begin position="469"/>
        <end position="484"/>
    </location>
</feature>
<evidence type="ECO:0000256" key="2">
    <source>
        <dbReference type="SAM" id="MobiDB-lite"/>
    </source>
</evidence>
<keyword evidence="4" id="KW-1185">Reference proteome</keyword>
<dbReference type="SUPFAM" id="SSF53067">
    <property type="entry name" value="Actin-like ATPase domain"/>
    <property type="match status" value="2"/>
</dbReference>
<dbReference type="Gene3D" id="3.30.420.40">
    <property type="match status" value="3"/>
</dbReference>
<feature type="compositionally biased region" description="Basic and acidic residues" evidence="2">
    <location>
        <begin position="505"/>
        <end position="514"/>
    </location>
</feature>
<dbReference type="Gene3D" id="3.90.640.10">
    <property type="entry name" value="Actin, Chain A, domain 4"/>
    <property type="match status" value="2"/>
</dbReference>
<sequence>MPRGIPNAKRDESAMRFTSFHVPLAMNTKYTGGSYNKSDSQTYWYRNAARASLAAKSRSTAEDPALSAATEGRRGSKVLVIHPGSRWLRIGRASDVNPVSIPSVIARKESVPQPPPAFIANISRPQPDRARGQPCTLPQTGDEYAVSLASDDPFDAKVAAISISLRDRMRFYKLRVTANAANIASTFNDQFKPEIIPEANDPFRVDWISESSEDTLVGDAEYSVVLVIPDFYDRFYVEALVNIFLVQMGFKQLCAQQESLAATYGAGISNACVVDMGATRTSIACVDDGLVIGETRQEGHQHTMSLNMGGDDITEFLYVLLEKISFPYRDADLVRSYDWSVMEDLKSRLCTLAEGDVALNLYDFVVRRPGKATEKYGLRAYDEIILSPMCLFEPRVIEFDNKRLNMRPVARPDVTAEVLDQPTDHVTNAMMISTQHLLPVIVPHAIIPAEQPLVLPASGTQTPAVVINATQPSDQGDTPGVSNPTPTPADTPAEGAKAVNGADGDDPKSEEPPTSRRSSVPPISVPTSTVNVTGEGTADAPMEISDSEGPDTKVLPVIPQEQLHAHYSAQHQPIYPGGFAIDVCFEASKLPLDVAIFNSARAAGGDEKIRKYLQAVLVIGGTALVPGMAHALESRLQAIATPLVPNMEKVQIIPPPKDVDPRVLAWKGAAVLGKMDGVSDLWVGKQDWDLFGMRALKERCFYL</sequence>
<dbReference type="Proteomes" id="UP000292702">
    <property type="component" value="Unassembled WGS sequence"/>
</dbReference>
<dbReference type="Pfam" id="PF00022">
    <property type="entry name" value="Actin"/>
    <property type="match status" value="2"/>
</dbReference>
<dbReference type="PANTHER" id="PTHR11937">
    <property type="entry name" value="ACTIN"/>
    <property type="match status" value="1"/>
</dbReference>
<evidence type="ECO:0000313" key="3">
    <source>
        <dbReference type="EMBL" id="TCD69619.1"/>
    </source>
</evidence>
<proteinExistence type="inferred from homology"/>
<name>A0A4R0RUZ9_9APHY</name>
<feature type="compositionally biased region" description="Low complexity" evidence="2">
    <location>
        <begin position="515"/>
        <end position="533"/>
    </location>
</feature>
<evidence type="ECO:0000256" key="1">
    <source>
        <dbReference type="RuleBase" id="RU000487"/>
    </source>
</evidence>
<comment type="caution">
    <text evidence="3">The sequence shown here is derived from an EMBL/GenBank/DDBJ whole genome shotgun (WGS) entry which is preliminary data.</text>
</comment>
<accession>A0A4R0RUZ9</accession>
<protein>
    <submittedName>
        <fullName evidence="3">Actin-like protein arp8</fullName>
    </submittedName>
</protein>
<reference evidence="3 4" key="1">
    <citation type="submission" date="2018-11" db="EMBL/GenBank/DDBJ databases">
        <title>Genome assembly of Steccherinum ochraceum LE-BIN_3174, the white-rot fungus of the Steccherinaceae family (The Residual Polyporoid clade, Polyporales, Basidiomycota).</title>
        <authorList>
            <person name="Fedorova T.V."/>
            <person name="Glazunova O.A."/>
            <person name="Landesman E.O."/>
            <person name="Moiseenko K.V."/>
            <person name="Psurtseva N.V."/>
            <person name="Savinova O.S."/>
            <person name="Shakhova N.V."/>
            <person name="Tyazhelova T.V."/>
            <person name="Vasina D.V."/>
        </authorList>
    </citation>
    <scope>NUCLEOTIDE SEQUENCE [LARGE SCALE GENOMIC DNA]</scope>
    <source>
        <strain evidence="3 4">LE-BIN_3174</strain>
    </source>
</reference>
<dbReference type="STRING" id="92696.A0A4R0RUZ9"/>
<organism evidence="3 4">
    <name type="scientific">Steccherinum ochraceum</name>
    <dbReference type="NCBI Taxonomy" id="92696"/>
    <lineage>
        <taxon>Eukaryota</taxon>
        <taxon>Fungi</taxon>
        <taxon>Dikarya</taxon>
        <taxon>Basidiomycota</taxon>
        <taxon>Agaricomycotina</taxon>
        <taxon>Agaricomycetes</taxon>
        <taxon>Polyporales</taxon>
        <taxon>Steccherinaceae</taxon>
        <taxon>Steccherinum</taxon>
    </lineage>
</organism>
<dbReference type="InterPro" id="IPR043129">
    <property type="entry name" value="ATPase_NBD"/>
</dbReference>
<dbReference type="SMART" id="SM00268">
    <property type="entry name" value="ACTIN"/>
    <property type="match status" value="1"/>
</dbReference>
<gene>
    <name evidence="3" type="primary">ARP8</name>
    <name evidence="3" type="ORF">EIP91_006844</name>
</gene>
<dbReference type="AlphaFoldDB" id="A0A4R0RUZ9"/>
<feature type="region of interest" description="Disordered" evidence="2">
    <location>
        <begin position="469"/>
        <end position="551"/>
    </location>
</feature>
<dbReference type="InterPro" id="IPR004000">
    <property type="entry name" value="Actin"/>
</dbReference>
<evidence type="ECO:0000313" key="4">
    <source>
        <dbReference type="Proteomes" id="UP000292702"/>
    </source>
</evidence>